<dbReference type="SMART" id="SM00186">
    <property type="entry name" value="FBG"/>
    <property type="match status" value="1"/>
</dbReference>
<dbReference type="InterPro" id="IPR014716">
    <property type="entry name" value="Fibrinogen_a/b/g_C_1"/>
</dbReference>
<proteinExistence type="predicted"/>
<evidence type="ECO:0000256" key="1">
    <source>
        <dbReference type="ARBA" id="ARBA00023157"/>
    </source>
</evidence>
<accession>A0A8B6GPZ9</accession>
<feature type="chain" id="PRO_5032517534" description="Fibrinogen C-terminal domain-containing protein" evidence="2">
    <location>
        <begin position="17"/>
        <end position="301"/>
    </location>
</feature>
<evidence type="ECO:0000259" key="3">
    <source>
        <dbReference type="PROSITE" id="PS51406"/>
    </source>
</evidence>
<dbReference type="PANTHER" id="PTHR19143:SF394">
    <property type="entry name" value="ANGIOPOIETIN-RELATED PROTEIN 3-LIKE"/>
    <property type="match status" value="1"/>
</dbReference>
<dbReference type="PROSITE" id="PS00514">
    <property type="entry name" value="FIBRINOGEN_C_1"/>
    <property type="match status" value="1"/>
</dbReference>
<dbReference type="Gene3D" id="3.90.215.10">
    <property type="entry name" value="Gamma Fibrinogen, chain A, domain 1"/>
    <property type="match status" value="2"/>
</dbReference>
<comment type="caution">
    <text evidence="4">The sequence shown here is derived from an EMBL/GenBank/DDBJ whole genome shotgun (WGS) entry which is preliminary data.</text>
</comment>
<keyword evidence="5" id="KW-1185">Reference proteome</keyword>
<feature type="signal peptide" evidence="2">
    <location>
        <begin position="1"/>
        <end position="16"/>
    </location>
</feature>
<gene>
    <name evidence="4" type="ORF">MGAL_10B045980</name>
</gene>
<sequence length="301" mass="34471">FILLFLYLTTLRSTVAGTICLSCSGVETKEQCSHLETCRNDEICFIHKYLTESGAQQFDLGCTYPELCAKWKPAFALGKRLAEGHHMVCQGCCNSTNVCNLNTPCDIAVNHNTSIIKRVPRECEDINNTKSGVYTIYPDSYTPRRAFCIMTKTEKWTARNDAIHKISSSTGHQLSIYMEDFDSNFVYANYSNFLIGDEMENYQLTVYGFSGSPGVGDSMIFTNHNSFTTKDRDYDPDPYMNCAQFRLGAWWYNLCGDSNLNGQYLAGLTTNYTSAHWYYWKNNYYSLKKITMMIKRIRKTD</sequence>
<name>A0A8B6GPZ9_MYTGA</name>
<dbReference type="SUPFAM" id="SSF56496">
    <property type="entry name" value="Fibrinogen C-terminal domain-like"/>
    <property type="match status" value="1"/>
</dbReference>
<evidence type="ECO:0000256" key="2">
    <source>
        <dbReference type="SAM" id="SignalP"/>
    </source>
</evidence>
<dbReference type="EMBL" id="UYJE01008821">
    <property type="protein sequence ID" value="VDI67604.1"/>
    <property type="molecule type" value="Genomic_DNA"/>
</dbReference>
<keyword evidence="1" id="KW-1015">Disulfide bond</keyword>
<evidence type="ECO:0000313" key="4">
    <source>
        <dbReference type="EMBL" id="VDI67604.1"/>
    </source>
</evidence>
<organism evidence="4 5">
    <name type="scientific">Mytilus galloprovincialis</name>
    <name type="common">Mediterranean mussel</name>
    <dbReference type="NCBI Taxonomy" id="29158"/>
    <lineage>
        <taxon>Eukaryota</taxon>
        <taxon>Metazoa</taxon>
        <taxon>Spiralia</taxon>
        <taxon>Lophotrochozoa</taxon>
        <taxon>Mollusca</taxon>
        <taxon>Bivalvia</taxon>
        <taxon>Autobranchia</taxon>
        <taxon>Pteriomorphia</taxon>
        <taxon>Mytilida</taxon>
        <taxon>Mytiloidea</taxon>
        <taxon>Mytilidae</taxon>
        <taxon>Mytilinae</taxon>
        <taxon>Mytilus</taxon>
    </lineage>
</organism>
<dbReference type="InterPro" id="IPR020837">
    <property type="entry name" value="Fibrinogen_CS"/>
</dbReference>
<dbReference type="Proteomes" id="UP000596742">
    <property type="component" value="Unassembled WGS sequence"/>
</dbReference>
<dbReference type="InterPro" id="IPR050373">
    <property type="entry name" value="Fibrinogen_C-term_domain"/>
</dbReference>
<dbReference type="PANTHER" id="PTHR19143">
    <property type="entry name" value="FIBRINOGEN/TENASCIN/ANGIOPOEITIN"/>
    <property type="match status" value="1"/>
</dbReference>
<feature type="non-terminal residue" evidence="4">
    <location>
        <position position="301"/>
    </location>
</feature>
<feature type="domain" description="Fibrinogen C-terminal" evidence="3">
    <location>
        <begin position="160"/>
        <end position="298"/>
    </location>
</feature>
<dbReference type="PROSITE" id="PS51406">
    <property type="entry name" value="FIBRINOGEN_C_2"/>
    <property type="match status" value="1"/>
</dbReference>
<dbReference type="GO" id="GO:0005615">
    <property type="term" value="C:extracellular space"/>
    <property type="evidence" value="ECO:0007669"/>
    <property type="project" value="TreeGrafter"/>
</dbReference>
<dbReference type="AlphaFoldDB" id="A0A8B6GPZ9"/>
<dbReference type="Pfam" id="PF00147">
    <property type="entry name" value="Fibrinogen_C"/>
    <property type="match status" value="1"/>
</dbReference>
<dbReference type="InterPro" id="IPR036056">
    <property type="entry name" value="Fibrinogen-like_C"/>
</dbReference>
<keyword evidence="2" id="KW-0732">Signal</keyword>
<dbReference type="InterPro" id="IPR002181">
    <property type="entry name" value="Fibrinogen_a/b/g_C_dom"/>
</dbReference>
<protein>
    <recommendedName>
        <fullName evidence="3">Fibrinogen C-terminal domain-containing protein</fullName>
    </recommendedName>
</protein>
<dbReference type="OrthoDB" id="6047011at2759"/>
<evidence type="ECO:0000313" key="5">
    <source>
        <dbReference type="Proteomes" id="UP000596742"/>
    </source>
</evidence>
<reference evidence="4" key="1">
    <citation type="submission" date="2018-11" db="EMBL/GenBank/DDBJ databases">
        <authorList>
            <person name="Alioto T."/>
            <person name="Alioto T."/>
        </authorList>
    </citation>
    <scope>NUCLEOTIDE SEQUENCE</scope>
</reference>